<comment type="caution">
    <text evidence="1">The sequence shown here is derived from an EMBL/GenBank/DDBJ whole genome shotgun (WGS) entry which is preliminary data.</text>
</comment>
<evidence type="ECO:0000313" key="2">
    <source>
        <dbReference type="Proteomes" id="UP000245890"/>
    </source>
</evidence>
<dbReference type="EMBL" id="QENQ01000001">
    <property type="protein sequence ID" value="PVX28020.1"/>
    <property type="molecule type" value="Genomic_DNA"/>
</dbReference>
<organism evidence="1 2">
    <name type="scientific">Sphingomonas pokkalii</name>
    <dbReference type="NCBI Taxonomy" id="2175090"/>
    <lineage>
        <taxon>Bacteria</taxon>
        <taxon>Pseudomonadati</taxon>
        <taxon>Pseudomonadota</taxon>
        <taxon>Alphaproteobacteria</taxon>
        <taxon>Sphingomonadales</taxon>
        <taxon>Sphingomonadaceae</taxon>
        <taxon>Sphingomonas</taxon>
    </lineage>
</organism>
<gene>
    <name evidence="1" type="ORF">DD559_00530</name>
</gene>
<reference evidence="1 2" key="1">
    <citation type="submission" date="2018-05" db="EMBL/GenBank/DDBJ databases">
        <title>Description of Sphingomonas pokkalii sp nov, isolated from the rhizosphere of saline tolerant pokkali rice and its draft genome analysis.</title>
        <authorList>
            <person name="Menon R."/>
            <person name="Kumari S."/>
            <person name="Rameshkumar N."/>
        </authorList>
    </citation>
    <scope>NUCLEOTIDE SEQUENCE [LARGE SCALE GENOMIC DNA]</scope>
    <source>
        <strain evidence="1 2">L3B27</strain>
    </source>
</reference>
<name>A0A2U0S9L2_9SPHN</name>
<evidence type="ECO:0000313" key="1">
    <source>
        <dbReference type="EMBL" id="PVX28020.1"/>
    </source>
</evidence>
<dbReference type="Proteomes" id="UP000245890">
    <property type="component" value="Unassembled WGS sequence"/>
</dbReference>
<accession>A0A2U0S9L2</accession>
<keyword evidence="2" id="KW-1185">Reference proteome</keyword>
<proteinExistence type="predicted"/>
<sequence length="64" mass="7399">MALVPRFLLPAHRRMDSRLRGNDRVLSGEPRPQNSFAIAWLWAGEETRGQPSERRRDDFPSHTG</sequence>
<dbReference type="AlphaFoldDB" id="A0A2U0S9L2"/>
<protein>
    <submittedName>
        <fullName evidence="1">Uncharacterized protein</fullName>
    </submittedName>
</protein>